<reference evidence="2" key="1">
    <citation type="journal article" date="2019" name="Int. J. Syst. Evol. Microbiol.">
        <title>The Global Catalogue of Microorganisms (GCM) 10K type strain sequencing project: providing services to taxonomists for standard genome sequencing and annotation.</title>
        <authorList>
            <consortium name="The Broad Institute Genomics Platform"/>
            <consortium name="The Broad Institute Genome Sequencing Center for Infectious Disease"/>
            <person name="Wu L."/>
            <person name="Ma J."/>
        </authorList>
    </citation>
    <scope>NUCLEOTIDE SEQUENCE [LARGE SCALE GENOMIC DNA]</scope>
    <source>
        <strain evidence="2">DFY41</strain>
    </source>
</reference>
<comment type="caution">
    <text evidence="1">The sequence shown here is derived from an EMBL/GenBank/DDBJ whole genome shotgun (WGS) entry which is preliminary data.</text>
</comment>
<organism evidence="1 2">
    <name type="scientific">Nocardioides taihuensis</name>
    <dbReference type="NCBI Taxonomy" id="1835606"/>
    <lineage>
        <taxon>Bacteria</taxon>
        <taxon>Bacillati</taxon>
        <taxon>Actinomycetota</taxon>
        <taxon>Actinomycetes</taxon>
        <taxon>Propionibacteriales</taxon>
        <taxon>Nocardioidaceae</taxon>
        <taxon>Nocardioides</taxon>
    </lineage>
</organism>
<proteinExistence type="predicted"/>
<dbReference type="Gene3D" id="3.40.50.720">
    <property type="entry name" value="NAD(P)-binding Rossmann-like Domain"/>
    <property type="match status" value="1"/>
</dbReference>
<evidence type="ECO:0008006" key="3">
    <source>
        <dbReference type="Google" id="ProtNLM"/>
    </source>
</evidence>
<protein>
    <recommendedName>
        <fullName evidence="3">TOMM leader peptide-binding protein</fullName>
    </recommendedName>
</protein>
<dbReference type="RefSeq" id="WP_378591894.1">
    <property type="nucleotide sequence ID" value="NZ_JBHSKD010000023.1"/>
</dbReference>
<gene>
    <name evidence="1" type="ORF">ACFPGP_16705</name>
</gene>
<evidence type="ECO:0000313" key="1">
    <source>
        <dbReference type="EMBL" id="MFC5178321.1"/>
    </source>
</evidence>
<dbReference type="EMBL" id="JBHSKD010000023">
    <property type="protein sequence ID" value="MFC5178321.1"/>
    <property type="molecule type" value="Genomic_DNA"/>
</dbReference>
<sequence>MTCRSPAPEPAPSRPALRPGLRVVRRDDHHLQVGEHPDQRLVLPDTPEVRGVLAAVEGGRRPPDSRWYAALRDHGLVADREERQESLALGLPRAAVLAAYTREERAGARLAARAAARVALAATPPWRSPALRLLAGSGLRLAEAGERPTVVVLLGDADAGHLDDLLRREDPYLLVGSASGRITVGPLVAPGLTACHRCLLVHRCERDPGHATVRAQAGSGADALDPALVHLALAWAVRDVVAFVEGDLPRLWSATVTVDPGLVLERQEWPRHPGCGCAWGERLADVG</sequence>
<name>A0ABW0BM47_9ACTN</name>
<evidence type="ECO:0000313" key="2">
    <source>
        <dbReference type="Proteomes" id="UP001596087"/>
    </source>
</evidence>
<keyword evidence="2" id="KW-1185">Reference proteome</keyword>
<dbReference type="Proteomes" id="UP001596087">
    <property type="component" value="Unassembled WGS sequence"/>
</dbReference>
<accession>A0ABW0BM47</accession>